<organism evidence="12 13">
    <name type="scientific">Xylaria multiplex</name>
    <dbReference type="NCBI Taxonomy" id="323545"/>
    <lineage>
        <taxon>Eukaryota</taxon>
        <taxon>Fungi</taxon>
        <taxon>Dikarya</taxon>
        <taxon>Ascomycota</taxon>
        <taxon>Pezizomycotina</taxon>
        <taxon>Sordariomycetes</taxon>
        <taxon>Xylariomycetidae</taxon>
        <taxon>Xylariales</taxon>
        <taxon>Xylariaceae</taxon>
        <taxon>Xylaria</taxon>
    </lineage>
</organism>
<evidence type="ECO:0000256" key="10">
    <source>
        <dbReference type="SAM" id="Phobius"/>
    </source>
</evidence>
<dbReference type="InParanoid" id="A0A7C8IVW1"/>
<dbReference type="EC" id="2.7.11.1" evidence="1"/>
<keyword evidence="13" id="KW-1185">Reference proteome</keyword>
<keyword evidence="4" id="KW-0547">Nucleotide-binding</keyword>
<keyword evidence="3" id="KW-0808">Transferase</keyword>
<keyword evidence="10" id="KW-1133">Transmembrane helix</keyword>
<evidence type="ECO:0000256" key="4">
    <source>
        <dbReference type="ARBA" id="ARBA00022741"/>
    </source>
</evidence>
<dbReference type="Gene3D" id="1.10.510.10">
    <property type="entry name" value="Transferase(Phosphotransferase) domain 1"/>
    <property type="match status" value="1"/>
</dbReference>
<dbReference type="PANTHER" id="PTHR43671:SF98">
    <property type="entry name" value="SERINE_THREONINE-PROTEIN KINASE NEK11"/>
    <property type="match status" value="1"/>
</dbReference>
<feature type="region of interest" description="Disordered" evidence="9">
    <location>
        <begin position="1107"/>
        <end position="1142"/>
    </location>
</feature>
<feature type="region of interest" description="Disordered" evidence="9">
    <location>
        <begin position="1169"/>
        <end position="1190"/>
    </location>
</feature>
<dbReference type="InterPro" id="IPR011009">
    <property type="entry name" value="Kinase-like_dom_sf"/>
</dbReference>
<evidence type="ECO:0000259" key="11">
    <source>
        <dbReference type="PROSITE" id="PS50011"/>
    </source>
</evidence>
<evidence type="ECO:0000256" key="1">
    <source>
        <dbReference type="ARBA" id="ARBA00012513"/>
    </source>
</evidence>
<dbReference type="InterPro" id="IPR008271">
    <property type="entry name" value="Ser/Thr_kinase_AS"/>
</dbReference>
<dbReference type="GO" id="GO:0004674">
    <property type="term" value="F:protein serine/threonine kinase activity"/>
    <property type="evidence" value="ECO:0007669"/>
    <property type="project" value="UniProtKB-KW"/>
</dbReference>
<sequence length="1494" mass="171370">MAVNRIDHLIQDCDDPASRYPARLQHTQLLPHSLQQYLEQLDERESRVFSKNPDDWQIQFWDCFDDQKGFPLSPHDCDSTRDIREYLLKCLHHDPICRHVFIEASHSWAPLNCSREMLVLLFTFHQVMPQFLDIVLSFGTVAGRNIPTAFYHCIFRCEHFLDLSPRRFEIPELGRSGHEIRHCYNLWSAERASEQHNSRRPWSVRQAGIYHSFDVETGRATWVHIKANALLQERITKATAHAEQLQAKAIQTVQGSFSATLLTHLIMIEWCGENWSQYIGYWECQVKNVLTKVKNAPVGKIEKGLMDDLSKSPQVLDPTSRQASFPMQSRRGTAVSGKLSRVTSRKSTMKTNNSIPLVGLSSRLQSILTRNKATAQSIQIKDEPVEEEEDPIEIFDDFKFEDLQRLHSFSTTLQEADMILKLNIDILYEIIEYYKSYVEDLETQEQIRRGCRSDMNRFVQRTSRIIREMRTERTRISTLIVLLEDGKAIFNAITQLRNIELNRRASKRMEEMTEDMHELTIQTKKDTSSMHFITFVTLVFLPGTFVATFLGAGFYQWPQPSDGNVSATFPDFRPRYFFLFLEISVGLTLATVLLWWEYVQDNSEQGIDGKNEKKPYISREKLAEHLDGDMILSLLSTNDRQVNIQTISTTLLQAFSILVWISKPPHDLTDYIRHFVSANFTDSLLPLAPPPKQGERPPYHQRLCPFPINPEGLDAWRQFSEEQWRFLPLKFCHPTGTPIERAYEKSNDVDIRQIRPITVLEHLHPESSSSAKIYKVQPHESSGLPEKYGNHPIILKEYLVDEFTGQFNQEHTAYMTINNNMHDMLDHRDAHFLRYYGAFRQGDKFVLLLEYCSEGTLLDLFKKCWYLPRKQEEARVLWAAALHLLEGLDFLHSVGGNSLIVHQDIKPANIFVFKDSKPGNPDRLLFKLGDFGMSSTSDPSARGEAEGPDYQGSRMYSAPEIPAWTESDQEIPRRISWHSDIWSFGCVLYEFALWMATFERGRIEFRQARIEATRHIPRVVDAGYRGAFHDGNEVLRVVEAKVGEMKNFGTPVASMSAKFMQDVLRYMLQPKLDMRLQARQLKLHLMDRLDKITAPVLETNSILTALPDSPQLEASPPPLVRTPTTPSSRHRLPSTPSRTSACELQGSPYILSSQSPMVSPVGQHVNDFRLSQNWSPTGPSGQSYAPHSSRVSYSTIPPVPILATTQPMIANDGNTTGVSIPVKEYRHSNYPSCTVEDVIRQKWPQKSKKQRDQSKLPGMERALRDLKGRDQCFILDNSSSMTGCWEQVKRTTLALASIVQDIDPDGFELFCTNTRTNTNSKMKTKDCKGLEGYLTDNQPYSDIGPCRMENHLDIILPEMVTKATKARNSWDLVRGRQPIKGINVYVLTNGVWENRDSEIPEAVAQSIRTIVNKVKRQGCARSFLSIQFVRFGQSSVGRERLQWLDDDLKYSIPDHWDIVDTTSHTGSVWKMLIGATSAFEDSVVEETEQTDHFI</sequence>
<feature type="transmembrane region" description="Helical" evidence="10">
    <location>
        <begin position="576"/>
        <end position="596"/>
    </location>
</feature>
<keyword evidence="5" id="KW-0418">Kinase</keyword>
<dbReference type="InterPro" id="IPR000719">
    <property type="entry name" value="Prot_kinase_dom"/>
</dbReference>
<feature type="transmembrane region" description="Helical" evidence="10">
    <location>
        <begin position="532"/>
        <end position="555"/>
    </location>
</feature>
<gene>
    <name evidence="12" type="ORF">GQX73_g2224</name>
</gene>
<evidence type="ECO:0000256" key="3">
    <source>
        <dbReference type="ARBA" id="ARBA00022679"/>
    </source>
</evidence>
<dbReference type="InterPro" id="IPR050660">
    <property type="entry name" value="NEK_Ser/Thr_kinase"/>
</dbReference>
<evidence type="ECO:0000256" key="5">
    <source>
        <dbReference type="ARBA" id="ARBA00022777"/>
    </source>
</evidence>
<accession>A0A7C8IVW1</accession>
<evidence type="ECO:0000313" key="13">
    <source>
        <dbReference type="Proteomes" id="UP000481858"/>
    </source>
</evidence>
<keyword evidence="6" id="KW-0067">ATP-binding</keyword>
<evidence type="ECO:0000256" key="7">
    <source>
        <dbReference type="ARBA" id="ARBA00047899"/>
    </source>
</evidence>
<dbReference type="CDD" id="cd00180">
    <property type="entry name" value="PKc"/>
    <property type="match status" value="1"/>
</dbReference>
<dbReference type="Proteomes" id="UP000481858">
    <property type="component" value="Unassembled WGS sequence"/>
</dbReference>
<protein>
    <recommendedName>
        <fullName evidence="1">non-specific serine/threonine protein kinase</fullName>
        <ecNumber evidence="1">2.7.11.1</ecNumber>
    </recommendedName>
</protein>
<feature type="domain" description="Protein kinase" evidence="11">
    <location>
        <begin position="759"/>
        <end position="1089"/>
    </location>
</feature>
<evidence type="ECO:0000313" key="12">
    <source>
        <dbReference type="EMBL" id="KAF2971303.1"/>
    </source>
</evidence>
<comment type="catalytic activity">
    <reaction evidence="8">
        <text>L-seryl-[protein] + ATP = O-phospho-L-seryl-[protein] + ADP + H(+)</text>
        <dbReference type="Rhea" id="RHEA:17989"/>
        <dbReference type="Rhea" id="RHEA-COMP:9863"/>
        <dbReference type="Rhea" id="RHEA-COMP:11604"/>
        <dbReference type="ChEBI" id="CHEBI:15378"/>
        <dbReference type="ChEBI" id="CHEBI:29999"/>
        <dbReference type="ChEBI" id="CHEBI:30616"/>
        <dbReference type="ChEBI" id="CHEBI:83421"/>
        <dbReference type="ChEBI" id="CHEBI:456216"/>
        <dbReference type="EC" id="2.7.11.1"/>
    </reaction>
</comment>
<dbReference type="OrthoDB" id="9992527at2759"/>
<dbReference type="SMART" id="SM00220">
    <property type="entry name" value="S_TKc"/>
    <property type="match status" value="1"/>
</dbReference>
<comment type="caution">
    <text evidence="12">The sequence shown here is derived from an EMBL/GenBank/DDBJ whole genome shotgun (WGS) entry which is preliminary data.</text>
</comment>
<dbReference type="GO" id="GO:0005634">
    <property type="term" value="C:nucleus"/>
    <property type="evidence" value="ECO:0007669"/>
    <property type="project" value="TreeGrafter"/>
</dbReference>
<comment type="catalytic activity">
    <reaction evidence="7">
        <text>L-threonyl-[protein] + ATP = O-phospho-L-threonyl-[protein] + ADP + H(+)</text>
        <dbReference type="Rhea" id="RHEA:46608"/>
        <dbReference type="Rhea" id="RHEA-COMP:11060"/>
        <dbReference type="Rhea" id="RHEA-COMP:11605"/>
        <dbReference type="ChEBI" id="CHEBI:15378"/>
        <dbReference type="ChEBI" id="CHEBI:30013"/>
        <dbReference type="ChEBI" id="CHEBI:30616"/>
        <dbReference type="ChEBI" id="CHEBI:61977"/>
        <dbReference type="ChEBI" id="CHEBI:456216"/>
        <dbReference type="EC" id="2.7.11.1"/>
    </reaction>
</comment>
<dbReference type="EMBL" id="WUBL01000014">
    <property type="protein sequence ID" value="KAF2971303.1"/>
    <property type="molecule type" value="Genomic_DNA"/>
</dbReference>
<dbReference type="PROSITE" id="PS00108">
    <property type="entry name" value="PROTEIN_KINASE_ST"/>
    <property type="match status" value="1"/>
</dbReference>
<dbReference type="PANTHER" id="PTHR43671">
    <property type="entry name" value="SERINE/THREONINE-PROTEIN KINASE NEK"/>
    <property type="match status" value="1"/>
</dbReference>
<dbReference type="Pfam" id="PF00069">
    <property type="entry name" value="Pkinase"/>
    <property type="match status" value="1"/>
</dbReference>
<dbReference type="InterPro" id="IPR058257">
    <property type="entry name" value="CorA-like_dom"/>
</dbReference>
<keyword evidence="2" id="KW-0723">Serine/threonine-protein kinase</keyword>
<evidence type="ECO:0000256" key="6">
    <source>
        <dbReference type="ARBA" id="ARBA00022840"/>
    </source>
</evidence>
<reference evidence="12 13" key="1">
    <citation type="submission" date="2019-12" db="EMBL/GenBank/DDBJ databases">
        <title>Draft genome sequence of the ascomycete Xylaria multiplex DSM 110363.</title>
        <authorList>
            <person name="Buettner E."/>
            <person name="Kellner H."/>
        </authorList>
    </citation>
    <scope>NUCLEOTIDE SEQUENCE [LARGE SCALE GENOMIC DNA]</scope>
    <source>
        <strain evidence="12 13">DSM 110363</strain>
    </source>
</reference>
<keyword evidence="10" id="KW-0812">Transmembrane</keyword>
<dbReference type="SUPFAM" id="SSF56112">
    <property type="entry name" value="Protein kinase-like (PK-like)"/>
    <property type="match status" value="1"/>
</dbReference>
<evidence type="ECO:0000256" key="8">
    <source>
        <dbReference type="ARBA" id="ARBA00048679"/>
    </source>
</evidence>
<evidence type="ECO:0000256" key="2">
    <source>
        <dbReference type="ARBA" id="ARBA00022527"/>
    </source>
</evidence>
<name>A0A7C8IVW1_9PEZI</name>
<evidence type="ECO:0000256" key="9">
    <source>
        <dbReference type="SAM" id="MobiDB-lite"/>
    </source>
</evidence>
<dbReference type="PROSITE" id="PS50011">
    <property type="entry name" value="PROTEIN_KINASE_DOM"/>
    <property type="match status" value="1"/>
</dbReference>
<dbReference type="Pfam" id="PF26616">
    <property type="entry name" value="CorA-like"/>
    <property type="match status" value="1"/>
</dbReference>
<dbReference type="GO" id="GO:0005524">
    <property type="term" value="F:ATP binding"/>
    <property type="evidence" value="ECO:0007669"/>
    <property type="project" value="UniProtKB-KW"/>
</dbReference>
<dbReference type="Gene3D" id="1.20.58.340">
    <property type="entry name" value="Magnesium transport protein CorA, transmembrane region"/>
    <property type="match status" value="1"/>
</dbReference>
<keyword evidence="10" id="KW-0472">Membrane</keyword>
<proteinExistence type="predicted"/>